<dbReference type="PANTHER" id="PTHR38825:SF1">
    <property type="entry name" value="TRANSPORTER, LYSE FAMILY"/>
    <property type="match status" value="1"/>
</dbReference>
<organism evidence="7">
    <name type="scientific">uncultured marine thaumarchaeote KM3_56_F06</name>
    <dbReference type="NCBI Taxonomy" id="1456204"/>
    <lineage>
        <taxon>Archaea</taxon>
        <taxon>Nitrososphaerota</taxon>
        <taxon>environmental samples</taxon>
    </lineage>
</organism>
<keyword evidence="2" id="KW-1003">Cell membrane</keyword>
<evidence type="ECO:0000313" key="7">
    <source>
        <dbReference type="EMBL" id="AIF12648.1"/>
    </source>
</evidence>
<keyword evidence="5 6" id="KW-0472">Membrane</keyword>
<dbReference type="Pfam" id="PF01810">
    <property type="entry name" value="LysE"/>
    <property type="match status" value="1"/>
</dbReference>
<protein>
    <submittedName>
        <fullName evidence="7">Lysine exporter protein (LysE/YggA)</fullName>
    </submittedName>
</protein>
<keyword evidence="3 6" id="KW-0812">Transmembrane</keyword>
<keyword evidence="4 6" id="KW-1133">Transmembrane helix</keyword>
<accession>A0A075HFI8</accession>
<feature type="transmembrane region" description="Helical" evidence="6">
    <location>
        <begin position="182"/>
        <end position="201"/>
    </location>
</feature>
<dbReference type="PANTHER" id="PTHR38825">
    <property type="entry name" value="LYSINE EXPORTER PROTEIN (LYSE/YGGA)"/>
    <property type="match status" value="1"/>
</dbReference>
<dbReference type="AlphaFoldDB" id="A0A075HFI8"/>
<feature type="transmembrane region" description="Helical" evidence="6">
    <location>
        <begin position="6"/>
        <end position="32"/>
    </location>
</feature>
<dbReference type="GO" id="GO:0005886">
    <property type="term" value="C:plasma membrane"/>
    <property type="evidence" value="ECO:0007669"/>
    <property type="project" value="UniProtKB-SubCell"/>
</dbReference>
<evidence type="ECO:0000256" key="1">
    <source>
        <dbReference type="ARBA" id="ARBA00004651"/>
    </source>
</evidence>
<dbReference type="GO" id="GO:0006865">
    <property type="term" value="P:amino acid transport"/>
    <property type="evidence" value="ECO:0007669"/>
    <property type="project" value="InterPro"/>
</dbReference>
<sequence>MIQIFEFAVIVIAISASGVMAPGPLFAANVSYGLRDGTKSGIKMAIGHSIVEFPLVILLGVGVFSLEIFPEFRVLISVFGAITLFVFAILQIRTVLDKKEKGITKPKHGPLITGIALSALNPFFIIWWLTIGFKLISDAMLNWAFSGILILFFLHIWMDFVWLGGVAFLASKSSRIISNRNYKILMVGLSLMLIYFGITFLTDLIS</sequence>
<evidence type="ECO:0000256" key="2">
    <source>
        <dbReference type="ARBA" id="ARBA00022475"/>
    </source>
</evidence>
<evidence type="ECO:0000256" key="6">
    <source>
        <dbReference type="SAM" id="Phobius"/>
    </source>
</evidence>
<feature type="transmembrane region" description="Helical" evidence="6">
    <location>
        <begin position="44"/>
        <end position="66"/>
    </location>
</feature>
<dbReference type="InterPro" id="IPR001123">
    <property type="entry name" value="LeuE-type"/>
</dbReference>
<name>A0A075HFI8_9ARCH</name>
<feature type="transmembrane region" description="Helical" evidence="6">
    <location>
        <begin position="143"/>
        <end position="170"/>
    </location>
</feature>
<dbReference type="EMBL" id="KF900950">
    <property type="protein sequence ID" value="AIF12648.1"/>
    <property type="molecule type" value="Genomic_DNA"/>
</dbReference>
<feature type="transmembrane region" description="Helical" evidence="6">
    <location>
        <begin position="111"/>
        <end position="131"/>
    </location>
</feature>
<proteinExistence type="predicted"/>
<comment type="subcellular location">
    <subcellularLocation>
        <location evidence="1">Cell membrane</location>
        <topology evidence="1">Multi-pass membrane protein</topology>
    </subcellularLocation>
</comment>
<evidence type="ECO:0000256" key="3">
    <source>
        <dbReference type="ARBA" id="ARBA00022692"/>
    </source>
</evidence>
<feature type="transmembrane region" description="Helical" evidence="6">
    <location>
        <begin position="72"/>
        <end position="90"/>
    </location>
</feature>
<evidence type="ECO:0000256" key="5">
    <source>
        <dbReference type="ARBA" id="ARBA00023136"/>
    </source>
</evidence>
<evidence type="ECO:0000256" key="4">
    <source>
        <dbReference type="ARBA" id="ARBA00022989"/>
    </source>
</evidence>
<reference evidence="7" key="1">
    <citation type="journal article" date="2014" name="Genome Biol. Evol.">
        <title>Pangenome evidence for extensive interdomain horizontal transfer affecting lineage core and shell genes in uncultured planktonic thaumarchaeota and euryarchaeota.</title>
        <authorList>
            <person name="Deschamps P."/>
            <person name="Zivanovic Y."/>
            <person name="Moreira D."/>
            <person name="Rodriguez-Valera F."/>
            <person name="Lopez-Garcia P."/>
        </authorList>
    </citation>
    <scope>NUCLEOTIDE SEQUENCE</scope>
</reference>